<reference evidence="1 2" key="1">
    <citation type="submission" date="2023-01" db="EMBL/GenBank/DDBJ databases">
        <authorList>
            <person name="Whitehead M."/>
        </authorList>
    </citation>
    <scope>NUCLEOTIDE SEQUENCE [LARGE SCALE GENOMIC DNA]</scope>
</reference>
<name>A0AAV0WEH2_9HEMI</name>
<protein>
    <recommendedName>
        <fullName evidence="3">Secreted protein</fullName>
    </recommendedName>
</protein>
<evidence type="ECO:0000313" key="2">
    <source>
        <dbReference type="Proteomes" id="UP001160148"/>
    </source>
</evidence>
<keyword evidence="2" id="KW-1185">Reference proteome</keyword>
<dbReference type="AlphaFoldDB" id="A0AAV0WEH2"/>
<comment type="caution">
    <text evidence="1">The sequence shown here is derived from an EMBL/GenBank/DDBJ whole genome shotgun (WGS) entry which is preliminary data.</text>
</comment>
<evidence type="ECO:0008006" key="3">
    <source>
        <dbReference type="Google" id="ProtNLM"/>
    </source>
</evidence>
<sequence>MFGCALCTARSILPVSPSGPGSLFLLPALWTTKSTSEAVNRTTGSAGTSGPSVLAWCLGNRVSTTDCSVAYSIEAVFGGPLSLRITSLYGLPNGSASTEEISSFQHVFLLRRMAIFNCLLASRYAPLVKASSASARSSSNSWAWRRRSLDTQAVTLVIRRLALVKSARRASMSAFHQ</sequence>
<dbReference type="EMBL" id="CARXXK010000002">
    <property type="protein sequence ID" value="CAI6354213.1"/>
    <property type="molecule type" value="Genomic_DNA"/>
</dbReference>
<accession>A0AAV0WEH2</accession>
<organism evidence="1 2">
    <name type="scientific">Macrosiphum euphorbiae</name>
    <name type="common">potato aphid</name>
    <dbReference type="NCBI Taxonomy" id="13131"/>
    <lineage>
        <taxon>Eukaryota</taxon>
        <taxon>Metazoa</taxon>
        <taxon>Ecdysozoa</taxon>
        <taxon>Arthropoda</taxon>
        <taxon>Hexapoda</taxon>
        <taxon>Insecta</taxon>
        <taxon>Pterygota</taxon>
        <taxon>Neoptera</taxon>
        <taxon>Paraneoptera</taxon>
        <taxon>Hemiptera</taxon>
        <taxon>Sternorrhyncha</taxon>
        <taxon>Aphidomorpha</taxon>
        <taxon>Aphidoidea</taxon>
        <taxon>Aphididae</taxon>
        <taxon>Macrosiphini</taxon>
        <taxon>Macrosiphum</taxon>
    </lineage>
</organism>
<evidence type="ECO:0000313" key="1">
    <source>
        <dbReference type="EMBL" id="CAI6354213.1"/>
    </source>
</evidence>
<dbReference type="Proteomes" id="UP001160148">
    <property type="component" value="Unassembled WGS sequence"/>
</dbReference>
<proteinExistence type="predicted"/>
<gene>
    <name evidence="1" type="ORF">MEUPH1_LOCUS10243</name>
</gene>